<dbReference type="EMBL" id="CM018049">
    <property type="protein sequence ID" value="KAA8519737.1"/>
    <property type="molecule type" value="Genomic_DNA"/>
</dbReference>
<evidence type="ECO:0000256" key="1">
    <source>
        <dbReference type="ARBA" id="ARBA00004496"/>
    </source>
</evidence>
<evidence type="ECO:0000259" key="6">
    <source>
        <dbReference type="Pfam" id="PF00462"/>
    </source>
</evidence>
<dbReference type="NCBIfam" id="TIGR02189">
    <property type="entry name" value="GlrX-like_plant"/>
    <property type="match status" value="1"/>
</dbReference>
<dbReference type="PROSITE" id="PS51354">
    <property type="entry name" value="GLUTAREDOXIN_2"/>
    <property type="match status" value="1"/>
</dbReference>
<dbReference type="GO" id="GO:0005737">
    <property type="term" value="C:cytoplasm"/>
    <property type="evidence" value="ECO:0007669"/>
    <property type="project" value="UniProtKB-SubCell"/>
</dbReference>
<dbReference type="InterPro" id="IPR036249">
    <property type="entry name" value="Thioredoxin-like_sf"/>
</dbReference>
<dbReference type="PANTHER" id="PTHR10168">
    <property type="entry name" value="GLUTAREDOXIN"/>
    <property type="match status" value="1"/>
</dbReference>
<dbReference type="Pfam" id="PF00462">
    <property type="entry name" value="Glutaredoxin"/>
    <property type="match status" value="1"/>
</dbReference>
<reference evidence="7 8" key="1">
    <citation type="submission" date="2019-09" db="EMBL/GenBank/DDBJ databases">
        <title>A chromosome-level genome assembly of the Chinese tupelo Nyssa sinensis.</title>
        <authorList>
            <person name="Yang X."/>
            <person name="Kang M."/>
            <person name="Yang Y."/>
            <person name="Xiong H."/>
            <person name="Wang M."/>
            <person name="Zhang Z."/>
            <person name="Wang Z."/>
            <person name="Wu H."/>
            <person name="Ma T."/>
            <person name="Liu J."/>
            <person name="Xi Z."/>
        </authorList>
    </citation>
    <scope>NUCLEOTIDE SEQUENCE [LARGE SCALE GENOMIC DNA]</scope>
    <source>
        <strain evidence="7">J267</strain>
        <tissue evidence="7">Leaf</tissue>
    </source>
</reference>
<sequence length="157" mass="17100">MQQALPYRAWPPASASASGSSAGLPPPPDKETISSIGDVNSSTVSLTKVVSENAVIVFGRRGCCMCHVVKLLLLGHGVNPAIYEVDEEDEAAVIDQLTRIIGGEERKDGRPQFPAVFVGGKLFGGLERVMATHISESFLFFVFLELEEWFFETEQKV</sequence>
<evidence type="ECO:0000256" key="5">
    <source>
        <dbReference type="SAM" id="MobiDB-lite"/>
    </source>
</evidence>
<evidence type="ECO:0000256" key="2">
    <source>
        <dbReference type="ARBA" id="ARBA00007568"/>
    </source>
</evidence>
<dbReference type="Gene3D" id="3.40.30.10">
    <property type="entry name" value="Glutaredoxin"/>
    <property type="match status" value="1"/>
</dbReference>
<feature type="compositionally biased region" description="Low complexity" evidence="5">
    <location>
        <begin position="10"/>
        <end position="23"/>
    </location>
</feature>
<organism evidence="7 8">
    <name type="scientific">Nyssa sinensis</name>
    <dbReference type="NCBI Taxonomy" id="561372"/>
    <lineage>
        <taxon>Eukaryota</taxon>
        <taxon>Viridiplantae</taxon>
        <taxon>Streptophyta</taxon>
        <taxon>Embryophyta</taxon>
        <taxon>Tracheophyta</taxon>
        <taxon>Spermatophyta</taxon>
        <taxon>Magnoliopsida</taxon>
        <taxon>eudicotyledons</taxon>
        <taxon>Gunneridae</taxon>
        <taxon>Pentapetalae</taxon>
        <taxon>asterids</taxon>
        <taxon>Cornales</taxon>
        <taxon>Nyssaceae</taxon>
        <taxon>Nyssa</taxon>
    </lineage>
</organism>
<comment type="similarity">
    <text evidence="2">Belongs to the glutaredoxin family. CC-type subfamily.</text>
</comment>
<dbReference type="Proteomes" id="UP000325577">
    <property type="component" value="Linkage Group LG6"/>
</dbReference>
<feature type="domain" description="Glutaredoxin" evidence="6">
    <location>
        <begin position="55"/>
        <end position="122"/>
    </location>
</feature>
<keyword evidence="3" id="KW-0963">Cytoplasm</keyword>
<evidence type="ECO:0000313" key="8">
    <source>
        <dbReference type="Proteomes" id="UP000325577"/>
    </source>
</evidence>
<dbReference type="InterPro" id="IPR002109">
    <property type="entry name" value="Glutaredoxin"/>
</dbReference>
<feature type="region of interest" description="Disordered" evidence="5">
    <location>
        <begin position="1"/>
        <end position="33"/>
    </location>
</feature>
<name>A0A5J4ZRF1_9ASTE</name>
<keyword evidence="4" id="KW-0676">Redox-active center</keyword>
<evidence type="ECO:0000256" key="3">
    <source>
        <dbReference type="ARBA" id="ARBA00022490"/>
    </source>
</evidence>
<protein>
    <recommendedName>
        <fullName evidence="6">Glutaredoxin domain-containing protein</fullName>
    </recommendedName>
</protein>
<evidence type="ECO:0000313" key="7">
    <source>
        <dbReference type="EMBL" id="KAA8519737.1"/>
    </source>
</evidence>
<accession>A0A5J4ZRF1</accession>
<dbReference type="AlphaFoldDB" id="A0A5J4ZRF1"/>
<dbReference type="InterPro" id="IPR011905">
    <property type="entry name" value="GlrX-like_pln_2"/>
</dbReference>
<dbReference type="OrthoDB" id="418495at2759"/>
<keyword evidence="8" id="KW-1185">Reference proteome</keyword>
<evidence type="ECO:0000256" key="4">
    <source>
        <dbReference type="ARBA" id="ARBA00023284"/>
    </source>
</evidence>
<comment type="subcellular location">
    <subcellularLocation>
        <location evidence="1">Cytoplasm</location>
    </subcellularLocation>
</comment>
<proteinExistence type="inferred from homology"/>
<dbReference type="SUPFAM" id="SSF52833">
    <property type="entry name" value="Thioredoxin-like"/>
    <property type="match status" value="1"/>
</dbReference>
<gene>
    <name evidence="7" type="ORF">F0562_013993</name>
</gene>